<dbReference type="Pfam" id="PF17803">
    <property type="entry name" value="Cadherin_4"/>
    <property type="match status" value="1"/>
</dbReference>
<dbReference type="EMBL" id="CP053418">
    <property type="protein sequence ID" value="QJW84708.1"/>
    <property type="molecule type" value="Genomic_DNA"/>
</dbReference>
<evidence type="ECO:0000259" key="2">
    <source>
        <dbReference type="Pfam" id="PF17803"/>
    </source>
</evidence>
<name>A0ABX6P3Q3_9BURK</name>
<gene>
    <name evidence="3" type="ORF">HK414_16500</name>
</gene>
<evidence type="ECO:0000256" key="1">
    <source>
        <dbReference type="SAM" id="MobiDB-lite"/>
    </source>
</evidence>
<sequence length="350" mass="34003">MAEVTAPITVTAVNDEPERTAGVVANLGVLEGAGATSLGLGGLAYDGGGGGTEAGQGLTFTVTGVPAASFGRIVLADGTTTVTAGTAYGPADLQGMQFIAGAASSGSRDFTFSVVDDGGTSSGGDNTLAEALTITITNVAPVLAGSNPLPVLAEDPSLSGNTGMLVADLVAGQVTDPAGVYGIAVVGAGSANGTGYRRSDTAAWQAFGTVGATNSVLLLADSDNRVRFVPNANWNGTDTGLLFRAWDGSGGTAGGTTGNTTLTGGSSPYSADTAAASVTVTAVNDAPVALPVSLNGTEDAASITITLGGTDVDGTIASFTLGALPAGRASCTPTPRCWSKPSPAPTPAAR</sequence>
<organism evidence="3 4">
    <name type="scientific">Ramlibacter terrae</name>
    <dbReference type="NCBI Taxonomy" id="2732511"/>
    <lineage>
        <taxon>Bacteria</taxon>
        <taxon>Pseudomonadati</taxon>
        <taxon>Pseudomonadota</taxon>
        <taxon>Betaproteobacteria</taxon>
        <taxon>Burkholderiales</taxon>
        <taxon>Comamonadaceae</taxon>
        <taxon>Ramlibacter</taxon>
    </lineage>
</organism>
<accession>A0ABX6P3Q3</accession>
<evidence type="ECO:0000313" key="3">
    <source>
        <dbReference type="EMBL" id="QJW84708.1"/>
    </source>
</evidence>
<protein>
    <recommendedName>
        <fullName evidence="2">RapA2 cadherin-like domain-containing protein</fullName>
    </recommendedName>
</protein>
<dbReference type="Proteomes" id="UP000500826">
    <property type="component" value="Chromosome"/>
</dbReference>
<feature type="domain" description="RapA2 cadherin-like" evidence="2">
    <location>
        <begin position="275"/>
        <end position="324"/>
    </location>
</feature>
<evidence type="ECO:0000313" key="4">
    <source>
        <dbReference type="Proteomes" id="UP000500826"/>
    </source>
</evidence>
<keyword evidence="4" id="KW-1185">Reference proteome</keyword>
<proteinExistence type="predicted"/>
<feature type="region of interest" description="Disordered" evidence="1">
    <location>
        <begin position="330"/>
        <end position="350"/>
    </location>
</feature>
<dbReference type="InterPro" id="IPR040853">
    <property type="entry name" value="RapA2_cadherin-like"/>
</dbReference>
<reference evidence="3 4" key="1">
    <citation type="submission" date="2020-05" db="EMBL/GenBank/DDBJ databases">
        <title>Ramlibacter rhizophilus sp. nov., isolated from rhizosphere soil of national flower Mugunghwa from South Korea.</title>
        <authorList>
            <person name="Zheng-Fei Y."/>
            <person name="Huan T."/>
        </authorList>
    </citation>
    <scope>NUCLEOTIDE SEQUENCE [LARGE SCALE GENOMIC DNA]</scope>
    <source>
        <strain evidence="3 4">H242</strain>
    </source>
</reference>